<organism evidence="2 3">
    <name type="scientific">Amorphus orientalis</name>
    <dbReference type="NCBI Taxonomy" id="649198"/>
    <lineage>
        <taxon>Bacteria</taxon>
        <taxon>Pseudomonadati</taxon>
        <taxon>Pseudomonadota</taxon>
        <taxon>Alphaproteobacteria</taxon>
        <taxon>Hyphomicrobiales</taxon>
        <taxon>Amorphaceae</taxon>
        <taxon>Amorphus</taxon>
    </lineage>
</organism>
<dbReference type="EMBL" id="JAUSUL010000003">
    <property type="protein sequence ID" value="MDQ0316622.1"/>
    <property type="molecule type" value="Genomic_DNA"/>
</dbReference>
<dbReference type="InterPro" id="IPR029058">
    <property type="entry name" value="AB_hydrolase_fold"/>
</dbReference>
<dbReference type="Pfam" id="PF02230">
    <property type="entry name" value="Abhydrolase_2"/>
    <property type="match status" value="1"/>
</dbReference>
<evidence type="ECO:0000259" key="1">
    <source>
        <dbReference type="Pfam" id="PF02230"/>
    </source>
</evidence>
<keyword evidence="3" id="KW-1185">Reference proteome</keyword>
<dbReference type="Proteomes" id="UP001229244">
    <property type="component" value="Unassembled WGS sequence"/>
</dbReference>
<gene>
    <name evidence="2" type="ORF">J2S73_003098</name>
</gene>
<evidence type="ECO:0000313" key="2">
    <source>
        <dbReference type="EMBL" id="MDQ0316622.1"/>
    </source>
</evidence>
<feature type="domain" description="Phospholipase/carboxylesterase/thioesterase" evidence="1">
    <location>
        <begin position="8"/>
        <end position="201"/>
    </location>
</feature>
<sequence>MSDLYETVVIPGRADDPRTLLMLHGTGGDAESFAGLARVLSPGTHAIAFQGDVLENGMPRFFRRLREGVYDMDDLARATGKLENAVAEALAGAGRDPAQAILVGFSNGANLIASLLLAEPKAVPRAVLMHPLIPFEIKAEVPLGADVLVTAGRRDPIVPWPMIVRLVEDLRQAGASVDLYDRDGGHEVSEAEIAAIRDWLRRRPLVDRPSGQVVNS</sequence>
<dbReference type="Gene3D" id="3.40.50.1820">
    <property type="entry name" value="alpha/beta hydrolase"/>
    <property type="match status" value="1"/>
</dbReference>
<dbReference type="InterPro" id="IPR003140">
    <property type="entry name" value="PLipase/COase/thioEstase"/>
</dbReference>
<protein>
    <submittedName>
        <fullName evidence="2">Phospholipase/carboxylesterase</fullName>
    </submittedName>
</protein>
<dbReference type="InterPro" id="IPR018247">
    <property type="entry name" value="EF_Hand_1_Ca_BS"/>
</dbReference>
<proteinExistence type="predicted"/>
<dbReference type="RefSeq" id="WP_306886504.1">
    <property type="nucleotide sequence ID" value="NZ_JAUSUL010000003.1"/>
</dbReference>
<name>A0AAE3VQQ9_9HYPH</name>
<dbReference type="SUPFAM" id="SSF53474">
    <property type="entry name" value="alpha/beta-Hydrolases"/>
    <property type="match status" value="1"/>
</dbReference>
<dbReference type="AlphaFoldDB" id="A0AAE3VQQ9"/>
<accession>A0AAE3VQQ9</accession>
<comment type="caution">
    <text evidence="2">The sequence shown here is derived from an EMBL/GenBank/DDBJ whole genome shotgun (WGS) entry which is preliminary data.</text>
</comment>
<reference evidence="2" key="1">
    <citation type="submission" date="2023-07" db="EMBL/GenBank/DDBJ databases">
        <title>Genomic Encyclopedia of Type Strains, Phase IV (KMG-IV): sequencing the most valuable type-strain genomes for metagenomic binning, comparative biology and taxonomic classification.</title>
        <authorList>
            <person name="Goeker M."/>
        </authorList>
    </citation>
    <scope>NUCLEOTIDE SEQUENCE</scope>
    <source>
        <strain evidence="2">DSM 21202</strain>
    </source>
</reference>
<dbReference type="GO" id="GO:0016787">
    <property type="term" value="F:hydrolase activity"/>
    <property type="evidence" value="ECO:0007669"/>
    <property type="project" value="InterPro"/>
</dbReference>
<dbReference type="PROSITE" id="PS00018">
    <property type="entry name" value="EF_HAND_1"/>
    <property type="match status" value="1"/>
</dbReference>
<evidence type="ECO:0000313" key="3">
    <source>
        <dbReference type="Proteomes" id="UP001229244"/>
    </source>
</evidence>